<dbReference type="Pfam" id="PF00595">
    <property type="entry name" value="PDZ"/>
    <property type="match status" value="1"/>
</dbReference>
<dbReference type="SUPFAM" id="SSF48097">
    <property type="entry name" value="Regulator of G-protein signaling, RGS"/>
    <property type="match status" value="1"/>
</dbReference>
<feature type="compositionally biased region" description="Basic and acidic residues" evidence="1">
    <location>
        <begin position="597"/>
        <end position="606"/>
    </location>
</feature>
<organism evidence="4 5">
    <name type="scientific">Crenichthys baileyi</name>
    <name type="common">White River springfish</name>
    <dbReference type="NCBI Taxonomy" id="28760"/>
    <lineage>
        <taxon>Eukaryota</taxon>
        <taxon>Metazoa</taxon>
        <taxon>Chordata</taxon>
        <taxon>Craniata</taxon>
        <taxon>Vertebrata</taxon>
        <taxon>Euteleostomi</taxon>
        <taxon>Actinopterygii</taxon>
        <taxon>Neopterygii</taxon>
        <taxon>Teleostei</taxon>
        <taxon>Neoteleostei</taxon>
        <taxon>Acanthomorphata</taxon>
        <taxon>Ovalentaria</taxon>
        <taxon>Atherinomorphae</taxon>
        <taxon>Cyprinodontiformes</taxon>
        <taxon>Goodeidae</taxon>
        <taxon>Crenichthys</taxon>
    </lineage>
</organism>
<feature type="compositionally biased region" description="Polar residues" evidence="1">
    <location>
        <begin position="42"/>
        <end position="71"/>
    </location>
</feature>
<reference evidence="4 5" key="1">
    <citation type="submission" date="2021-06" db="EMBL/GenBank/DDBJ databases">
        <authorList>
            <person name="Palmer J.M."/>
        </authorList>
    </citation>
    <scope>NUCLEOTIDE SEQUENCE [LARGE SCALE GENOMIC DNA]</scope>
    <source>
        <strain evidence="4 5">MEX-2019</strain>
        <tissue evidence="4">Muscle</tissue>
    </source>
</reference>
<evidence type="ECO:0000313" key="4">
    <source>
        <dbReference type="EMBL" id="KAK5617293.1"/>
    </source>
</evidence>
<dbReference type="CDD" id="cd06711">
    <property type="entry name" value="PDZ_RGS3-like"/>
    <property type="match status" value="1"/>
</dbReference>
<feature type="compositionally biased region" description="Low complexity" evidence="1">
    <location>
        <begin position="559"/>
        <end position="571"/>
    </location>
</feature>
<evidence type="ECO:0000259" key="3">
    <source>
        <dbReference type="PROSITE" id="PS50132"/>
    </source>
</evidence>
<dbReference type="GO" id="GO:0005886">
    <property type="term" value="C:plasma membrane"/>
    <property type="evidence" value="ECO:0007669"/>
    <property type="project" value="TreeGrafter"/>
</dbReference>
<feature type="domain" description="RGS" evidence="3">
    <location>
        <begin position="808"/>
        <end position="925"/>
    </location>
</feature>
<evidence type="ECO:0008006" key="6">
    <source>
        <dbReference type="Google" id="ProtNLM"/>
    </source>
</evidence>
<keyword evidence="5" id="KW-1185">Reference proteome</keyword>
<proteinExistence type="predicted"/>
<dbReference type="SMART" id="SM00315">
    <property type="entry name" value="RGS"/>
    <property type="match status" value="1"/>
</dbReference>
<dbReference type="EMBL" id="JAHHUM010000749">
    <property type="protein sequence ID" value="KAK5617293.1"/>
    <property type="molecule type" value="Genomic_DNA"/>
</dbReference>
<dbReference type="Gene3D" id="1.10.167.10">
    <property type="entry name" value="Regulator of G-protein Signalling 4, domain 2"/>
    <property type="match status" value="1"/>
</dbReference>
<dbReference type="Pfam" id="PF00615">
    <property type="entry name" value="RGS"/>
    <property type="match status" value="1"/>
</dbReference>
<feature type="region of interest" description="Disordered" evidence="1">
    <location>
        <begin position="531"/>
        <end position="634"/>
    </location>
</feature>
<feature type="domain" description="PDZ" evidence="2">
    <location>
        <begin position="101"/>
        <end position="178"/>
    </location>
</feature>
<dbReference type="PRINTS" id="PR01301">
    <property type="entry name" value="RGSPROTEIN"/>
</dbReference>
<dbReference type="SMART" id="SM00228">
    <property type="entry name" value="PDZ"/>
    <property type="match status" value="1"/>
</dbReference>
<evidence type="ECO:0000256" key="1">
    <source>
        <dbReference type="SAM" id="MobiDB-lite"/>
    </source>
</evidence>
<feature type="region of interest" description="Disordered" evidence="1">
    <location>
        <begin position="35"/>
        <end position="76"/>
    </location>
</feature>
<dbReference type="FunFam" id="1.10.167.10:FF:000001">
    <property type="entry name" value="Putative regulator of g-protein signaling 12"/>
    <property type="match status" value="1"/>
</dbReference>
<dbReference type="GO" id="GO:0005634">
    <property type="term" value="C:nucleus"/>
    <property type="evidence" value="ECO:0007669"/>
    <property type="project" value="TreeGrafter"/>
</dbReference>
<dbReference type="PROSITE" id="PS50132">
    <property type="entry name" value="RGS"/>
    <property type="match status" value="1"/>
</dbReference>
<dbReference type="PROSITE" id="PS50106">
    <property type="entry name" value="PDZ"/>
    <property type="match status" value="1"/>
</dbReference>
<sequence>MFWKNTAWSWDDAADDEDDDGGFLLAADLRRTPDSAPDTDLIHSSTLTRPKQSISTITTSSGPNASTQHSMGSGGLGSLGSDDANYSSYVTSALCGSQHLAINIIRGKDGFGFTICSDCPVRVQAVDPGGPAHQSGLCQGDSVLQLNGLPVETWKCADLAQAIRSCPSQVILVVWRGLPELSSACETLLRPQVHNALTTTKLLSHPTHSKYSRRWSQGRGLRSGRGFLGSLWRDRMEDQDQDQEETKDKQMFSTIKSTRATSSNGHNYIILSPVNPEGQLPQQIYHDRNGTIGRLYQTHPSRGQNLLHNTRAGTSQQSITSHTSTLPASQPRTMALDPPGNHGNYQNCTIVQSHLTRSGYGNYASLPPKTLIFPIFVQPLDLCSPDRTLRMSEEMILHQTDLLPSKVTVLIYSDLMLITREDEAGRCNVLQSPLYLNMLQLREVPSEPLHIYFLQDSDSSWCCLFSLEAFSIEQKVRISLCLHDNKQHHLVTMENPLPYQVSDLPSDFGLHALSQSNILCHPSSPYSCLSDPCGPPSPSPYSHRPPLSSSSMAPPPPFTSIFPFSSSSPPTRMVTSLPQYISPPPSFSSTLRSPVWKQRDDTEEERRKKRQVEEEERQQGEGESSSETSESIGRFGTRGLLLSPHHFNMNDEEEEESGEDGDEEEFSCRPVVLQRSLSEGSLLKEPRSPCFLSDSTIHRLTRTSTFDLTLTLGTSPCPPSPQTLRRQLTKEGASLHQMLMLLNGSKGGTSSNCKLKKKKTKSLAADIQSRLPFLRRRKNYAGIHGNSLEKALKNNRPSEGEVKRWAESLEALLTHQYGVAVFRHFLKSEFSEENLEFWLAVEEFKRTLSFSKMADQAKKIYDEFISTSAARQVNVDSFVRDSTNQSLIFNVNPTSFQLAQDQIFSLMEADSYPRFLKSRLYAQLANHSTATALELSNQSRSVS</sequence>
<feature type="region of interest" description="Disordered" evidence="1">
    <location>
        <begin position="312"/>
        <end position="331"/>
    </location>
</feature>
<dbReference type="PANTHER" id="PTHR46848:SF1">
    <property type="entry name" value="REGULATOR OF G-PROTEIN SIGNALING 3"/>
    <property type="match status" value="1"/>
</dbReference>
<dbReference type="InterPro" id="IPR036305">
    <property type="entry name" value="RGS_sf"/>
</dbReference>
<dbReference type="AlphaFoldDB" id="A0AAV9S7X4"/>
<protein>
    <recommendedName>
        <fullName evidence="6">Regulator of G-protein signaling 3-like</fullName>
    </recommendedName>
</protein>
<name>A0AAV9S7X4_9TELE</name>
<dbReference type="Proteomes" id="UP001311232">
    <property type="component" value="Unassembled WGS sequence"/>
</dbReference>
<dbReference type="InterPro" id="IPR036034">
    <property type="entry name" value="PDZ_sf"/>
</dbReference>
<evidence type="ECO:0000313" key="5">
    <source>
        <dbReference type="Proteomes" id="UP001311232"/>
    </source>
</evidence>
<feature type="compositionally biased region" description="Low complexity" evidence="1">
    <location>
        <begin position="314"/>
        <end position="325"/>
    </location>
</feature>
<dbReference type="InterPro" id="IPR001478">
    <property type="entry name" value="PDZ"/>
</dbReference>
<dbReference type="PANTHER" id="PTHR46848">
    <property type="entry name" value="REGULATOR OF G-PROTEIN SIGNALING 3"/>
    <property type="match status" value="1"/>
</dbReference>
<feature type="compositionally biased region" description="Low complexity" evidence="1">
    <location>
        <begin position="621"/>
        <end position="634"/>
    </location>
</feature>
<comment type="caution">
    <text evidence="4">The sequence shown here is derived from an EMBL/GenBank/DDBJ whole genome shotgun (WGS) entry which is preliminary data.</text>
</comment>
<dbReference type="InterPro" id="IPR016137">
    <property type="entry name" value="RGS"/>
</dbReference>
<evidence type="ECO:0000259" key="2">
    <source>
        <dbReference type="PROSITE" id="PS50106"/>
    </source>
</evidence>
<feature type="compositionally biased region" description="Low complexity" evidence="1">
    <location>
        <begin position="540"/>
        <end position="552"/>
    </location>
</feature>
<accession>A0AAV9S7X4</accession>
<dbReference type="Gene3D" id="2.30.42.10">
    <property type="match status" value="1"/>
</dbReference>
<dbReference type="InterPro" id="IPR044926">
    <property type="entry name" value="RGS_subdomain_2"/>
</dbReference>
<dbReference type="SUPFAM" id="SSF50156">
    <property type="entry name" value="PDZ domain-like"/>
    <property type="match status" value="1"/>
</dbReference>
<gene>
    <name evidence="4" type="ORF">CRENBAI_008344</name>
</gene>